<dbReference type="Gene3D" id="3.30.465.10">
    <property type="match status" value="1"/>
</dbReference>
<evidence type="ECO:0000256" key="3">
    <source>
        <dbReference type="ARBA" id="ARBA00022630"/>
    </source>
</evidence>
<proteinExistence type="inferred from homology"/>
<gene>
    <name evidence="7" type="ORF">FHR84_003334</name>
</gene>
<comment type="similarity">
    <text evidence="2">Belongs to the oxygen-dependent FAD-linked oxidoreductase family.</text>
</comment>
<dbReference type="SUPFAM" id="SSF56176">
    <property type="entry name" value="FAD-binding/transporter-associated domain-like"/>
    <property type="match status" value="1"/>
</dbReference>
<dbReference type="EMBL" id="JACBYW010000006">
    <property type="protein sequence ID" value="NYH79985.1"/>
    <property type="molecule type" value="Genomic_DNA"/>
</dbReference>
<evidence type="ECO:0000313" key="7">
    <source>
        <dbReference type="EMBL" id="NYH79985.1"/>
    </source>
</evidence>
<feature type="domain" description="FAD-binding PCMH-type" evidence="6">
    <location>
        <begin position="69"/>
        <end position="249"/>
    </location>
</feature>
<dbReference type="InterPro" id="IPR036318">
    <property type="entry name" value="FAD-bd_PCMH-like_sf"/>
</dbReference>
<accession>A0A852Z3W1</accession>
<protein>
    <recommendedName>
        <fullName evidence="6">FAD-binding PCMH-type domain-containing protein</fullName>
    </recommendedName>
</protein>
<evidence type="ECO:0000256" key="5">
    <source>
        <dbReference type="ARBA" id="ARBA00023002"/>
    </source>
</evidence>
<dbReference type="PANTHER" id="PTHR42973:SF39">
    <property type="entry name" value="FAD-BINDING PCMH-TYPE DOMAIN-CONTAINING PROTEIN"/>
    <property type="match status" value="1"/>
</dbReference>
<dbReference type="GO" id="GO:0016491">
    <property type="term" value="F:oxidoreductase activity"/>
    <property type="evidence" value="ECO:0007669"/>
    <property type="project" value="UniProtKB-KW"/>
</dbReference>
<dbReference type="InterPro" id="IPR006094">
    <property type="entry name" value="Oxid_FAD_bind_N"/>
</dbReference>
<dbReference type="Gene3D" id="3.40.462.20">
    <property type="match status" value="1"/>
</dbReference>
<dbReference type="Pfam" id="PF01565">
    <property type="entry name" value="FAD_binding_4"/>
    <property type="match status" value="1"/>
</dbReference>
<dbReference type="InterPro" id="IPR006311">
    <property type="entry name" value="TAT_signal"/>
</dbReference>
<dbReference type="RefSeq" id="WP_179536368.1">
    <property type="nucleotide sequence ID" value="NZ_JACBYW010000006.1"/>
</dbReference>
<dbReference type="InterPro" id="IPR012951">
    <property type="entry name" value="BBE"/>
</dbReference>
<dbReference type="Proteomes" id="UP000548304">
    <property type="component" value="Unassembled WGS sequence"/>
</dbReference>
<keyword evidence="8" id="KW-1185">Reference proteome</keyword>
<comment type="caution">
    <text evidence="7">The sequence shown here is derived from an EMBL/GenBank/DDBJ whole genome shotgun (WGS) entry which is preliminary data.</text>
</comment>
<keyword evidence="3" id="KW-0285">Flavoprotein</keyword>
<dbReference type="PROSITE" id="PS51318">
    <property type="entry name" value="TAT"/>
    <property type="match status" value="1"/>
</dbReference>
<evidence type="ECO:0000256" key="1">
    <source>
        <dbReference type="ARBA" id="ARBA00001974"/>
    </source>
</evidence>
<reference evidence="7 8" key="1">
    <citation type="submission" date="2020-07" db="EMBL/GenBank/DDBJ databases">
        <title>Genomic Encyclopedia of Type Strains, Phase III (KMG-III): the genomes of soil and plant-associated and newly described type strains.</title>
        <authorList>
            <person name="Whitman W."/>
        </authorList>
    </citation>
    <scope>NUCLEOTIDE SEQUENCE [LARGE SCALE GENOMIC DNA]</scope>
    <source>
        <strain evidence="7 8">CECT 8576</strain>
    </source>
</reference>
<organism evidence="7 8">
    <name type="scientific">Actinopolyspora biskrensis</name>
    <dbReference type="NCBI Taxonomy" id="1470178"/>
    <lineage>
        <taxon>Bacteria</taxon>
        <taxon>Bacillati</taxon>
        <taxon>Actinomycetota</taxon>
        <taxon>Actinomycetes</taxon>
        <taxon>Actinopolysporales</taxon>
        <taxon>Actinopolysporaceae</taxon>
        <taxon>Actinopolyspora</taxon>
    </lineage>
</organism>
<dbReference type="InterPro" id="IPR016166">
    <property type="entry name" value="FAD-bd_PCMH"/>
</dbReference>
<dbReference type="PROSITE" id="PS51387">
    <property type="entry name" value="FAD_PCMH"/>
    <property type="match status" value="1"/>
</dbReference>
<dbReference type="PANTHER" id="PTHR42973">
    <property type="entry name" value="BINDING OXIDOREDUCTASE, PUTATIVE (AFU_ORTHOLOGUE AFUA_1G17690)-RELATED"/>
    <property type="match status" value="1"/>
</dbReference>
<dbReference type="InterPro" id="IPR050416">
    <property type="entry name" value="FAD-linked_Oxidoreductase"/>
</dbReference>
<evidence type="ECO:0000256" key="2">
    <source>
        <dbReference type="ARBA" id="ARBA00005466"/>
    </source>
</evidence>
<dbReference type="Pfam" id="PF08031">
    <property type="entry name" value="BBE"/>
    <property type="match status" value="1"/>
</dbReference>
<keyword evidence="5" id="KW-0560">Oxidoreductase</keyword>
<sequence>MSGLNRRRVLAGAAGALTATGIAATAGTAGSKSAAAAEAGVASPPFDPVKIGPDDLRYPDLTRGMNQRWRSKPEHVRMAATTDQVVGAVQEAVNANKRVTVQGGGHCYADFVHNPDVDVVINLSEMKNVHFDQQRSAFAVEAGATLLELYETLFKIWGVTVPGGMCFSVGVGGHVSGGGYGLLSRKHGLVVDHLHAVEVVTVDASGKAKPVVATRDADDPNRDLWWAHTGGGGGNFGVITRYWFRSPGAAGTDPGALLPRPPETLLVNAVSVSWSELDEASFTRMVRNYGTWFANNSSPDAAGTSLSSFLMVNHKANGSAGLLTVVDGTDPDADALLRDYLSKLFDGTSVQTRPMSEPVGEMSPAPELYQPMRLPWYRAARLLGTNNPTLNDPTMRGEYKSGYLKNGFSDAQIATMYEQLTRSDHTNPASIMVLLSYGGRINSVPRESTASAQRDSAFKMLVESFWSDAAEDSANVDWCRALYNGVFADSGGYPVPNSQTDGCYINYPDMDITDPTYNGSGIPWHELYYKQNYPELQRIKKKYDPNNFFRHSQSIGLPSA</sequence>
<dbReference type="AlphaFoldDB" id="A0A852Z3W1"/>
<name>A0A852Z3W1_9ACTN</name>
<evidence type="ECO:0000313" key="8">
    <source>
        <dbReference type="Proteomes" id="UP000548304"/>
    </source>
</evidence>
<keyword evidence="4" id="KW-0274">FAD</keyword>
<evidence type="ECO:0000256" key="4">
    <source>
        <dbReference type="ARBA" id="ARBA00022827"/>
    </source>
</evidence>
<evidence type="ECO:0000259" key="6">
    <source>
        <dbReference type="PROSITE" id="PS51387"/>
    </source>
</evidence>
<comment type="cofactor">
    <cofactor evidence="1">
        <name>FAD</name>
        <dbReference type="ChEBI" id="CHEBI:57692"/>
    </cofactor>
</comment>
<dbReference type="InterPro" id="IPR016169">
    <property type="entry name" value="FAD-bd_PCMH_sub2"/>
</dbReference>
<dbReference type="GO" id="GO:0071949">
    <property type="term" value="F:FAD binding"/>
    <property type="evidence" value="ECO:0007669"/>
    <property type="project" value="InterPro"/>
</dbReference>